<dbReference type="Proteomes" id="UP001165121">
    <property type="component" value="Unassembled WGS sequence"/>
</dbReference>
<name>A0A9W6Y708_9STRA</name>
<evidence type="ECO:0000313" key="2">
    <source>
        <dbReference type="EMBL" id="GMF54257.1"/>
    </source>
</evidence>
<dbReference type="EMBL" id="BSXT01003467">
    <property type="protein sequence ID" value="GMF54257.1"/>
    <property type="molecule type" value="Genomic_DNA"/>
</dbReference>
<comment type="caution">
    <text evidence="2">The sequence shown here is derived from an EMBL/GenBank/DDBJ whole genome shotgun (WGS) entry which is preliminary data.</text>
</comment>
<sequence>MEPPTGTGNLAFTTSFRVSNSGSINQLSQPICSFLYSSQATSVRTFDTIKMFLVLCSTATIFTNTVDNRRSDGHIVFARGSGEMPGIGMCRKGISVSSNAARYLASYYLACVRPGATDMINLLRLNIKSLTCGEIAELRQPVRKADSTGMDASGTIPLRTSNQTNAHTTPSSAYHIVAES</sequence>
<feature type="region of interest" description="Disordered" evidence="1">
    <location>
        <begin position="146"/>
        <end position="173"/>
    </location>
</feature>
<feature type="compositionally biased region" description="Polar residues" evidence="1">
    <location>
        <begin position="158"/>
        <end position="172"/>
    </location>
</feature>
<dbReference type="OrthoDB" id="3225429at2759"/>
<accession>A0A9W6Y708</accession>
<keyword evidence="3" id="KW-1185">Reference proteome</keyword>
<dbReference type="AlphaFoldDB" id="A0A9W6Y708"/>
<evidence type="ECO:0000313" key="3">
    <source>
        <dbReference type="Proteomes" id="UP001165121"/>
    </source>
</evidence>
<evidence type="ECO:0000256" key="1">
    <source>
        <dbReference type="SAM" id="MobiDB-lite"/>
    </source>
</evidence>
<proteinExistence type="predicted"/>
<protein>
    <submittedName>
        <fullName evidence="2">Unnamed protein product</fullName>
    </submittedName>
</protein>
<organism evidence="2 3">
    <name type="scientific">Phytophthora fragariaefolia</name>
    <dbReference type="NCBI Taxonomy" id="1490495"/>
    <lineage>
        <taxon>Eukaryota</taxon>
        <taxon>Sar</taxon>
        <taxon>Stramenopiles</taxon>
        <taxon>Oomycota</taxon>
        <taxon>Peronosporomycetes</taxon>
        <taxon>Peronosporales</taxon>
        <taxon>Peronosporaceae</taxon>
        <taxon>Phytophthora</taxon>
    </lineage>
</organism>
<reference evidence="2" key="1">
    <citation type="submission" date="2023-04" db="EMBL/GenBank/DDBJ databases">
        <title>Phytophthora fragariaefolia NBRC 109709.</title>
        <authorList>
            <person name="Ichikawa N."/>
            <person name="Sato H."/>
            <person name="Tonouchi N."/>
        </authorList>
    </citation>
    <scope>NUCLEOTIDE SEQUENCE</scope>
    <source>
        <strain evidence="2">NBRC 109709</strain>
    </source>
</reference>
<gene>
    <name evidence="2" type="ORF">Pfra01_002259800</name>
</gene>